<dbReference type="WBParaSite" id="HPBE_0001990001-mRNA-1">
    <property type="protein sequence ID" value="HPBE_0001990001-mRNA-1"/>
    <property type="gene ID" value="HPBE_0001990001"/>
</dbReference>
<gene>
    <name evidence="3" type="ORF">HPBE_LOCUS19899</name>
</gene>
<keyword evidence="2" id="KW-1133">Transmembrane helix</keyword>
<organism evidence="4 5">
    <name type="scientific">Heligmosomoides polygyrus</name>
    <name type="common">Parasitic roundworm</name>
    <dbReference type="NCBI Taxonomy" id="6339"/>
    <lineage>
        <taxon>Eukaryota</taxon>
        <taxon>Metazoa</taxon>
        <taxon>Ecdysozoa</taxon>
        <taxon>Nematoda</taxon>
        <taxon>Chromadorea</taxon>
        <taxon>Rhabditida</taxon>
        <taxon>Rhabditina</taxon>
        <taxon>Rhabditomorpha</taxon>
        <taxon>Strongyloidea</taxon>
        <taxon>Heligmosomidae</taxon>
        <taxon>Heligmosomoides</taxon>
    </lineage>
</organism>
<feature type="compositionally biased region" description="Polar residues" evidence="1">
    <location>
        <begin position="39"/>
        <end position="56"/>
    </location>
</feature>
<name>A0A183GCK0_HELPZ</name>
<evidence type="ECO:0000256" key="1">
    <source>
        <dbReference type="SAM" id="MobiDB-lite"/>
    </source>
</evidence>
<evidence type="ECO:0000313" key="3">
    <source>
        <dbReference type="EMBL" id="VDP17287.1"/>
    </source>
</evidence>
<protein>
    <submittedName>
        <fullName evidence="5">Col_cuticle_N domain-containing protein</fullName>
    </submittedName>
</protein>
<accession>A0A3P8AS54</accession>
<accession>A0A183GCK0</accession>
<reference evidence="5" key="2">
    <citation type="submission" date="2019-09" db="UniProtKB">
        <authorList>
            <consortium name="WormBaseParasite"/>
        </authorList>
    </citation>
    <scope>IDENTIFICATION</scope>
</reference>
<dbReference type="Proteomes" id="UP000050761">
    <property type="component" value="Unassembled WGS sequence"/>
</dbReference>
<keyword evidence="2" id="KW-0812">Transmembrane</keyword>
<evidence type="ECO:0000256" key="2">
    <source>
        <dbReference type="SAM" id="Phobius"/>
    </source>
</evidence>
<keyword evidence="4" id="KW-1185">Reference proteome</keyword>
<dbReference type="AlphaFoldDB" id="A0A183GCK0"/>
<reference evidence="3 4" key="1">
    <citation type="submission" date="2018-11" db="EMBL/GenBank/DDBJ databases">
        <authorList>
            <consortium name="Pathogen Informatics"/>
        </authorList>
    </citation>
    <scope>NUCLEOTIDE SEQUENCE [LARGE SCALE GENOMIC DNA]</scope>
</reference>
<feature type="transmembrane region" description="Helical" evidence="2">
    <location>
        <begin position="6"/>
        <end position="26"/>
    </location>
</feature>
<feature type="region of interest" description="Disordered" evidence="1">
    <location>
        <begin position="36"/>
        <end position="72"/>
    </location>
</feature>
<dbReference type="EMBL" id="UZAH01031703">
    <property type="protein sequence ID" value="VDP17287.1"/>
    <property type="molecule type" value="Genomic_DNA"/>
</dbReference>
<evidence type="ECO:0000313" key="4">
    <source>
        <dbReference type="Proteomes" id="UP000050761"/>
    </source>
</evidence>
<proteinExistence type="predicted"/>
<keyword evidence="2" id="KW-0472">Membrane</keyword>
<evidence type="ECO:0000313" key="5">
    <source>
        <dbReference type="WBParaSite" id="HPBE_0001990001-mRNA-1"/>
    </source>
</evidence>
<sequence length="72" mass="8020">MSIFFIPLGIILILALVIEVLAIYYAQTLAQEERKDQAIAQQQKRPPSDSDSSEQSAIGVDAEDTFFRGFKS</sequence>